<dbReference type="GO" id="GO:0003677">
    <property type="term" value="F:DNA binding"/>
    <property type="evidence" value="ECO:0007669"/>
    <property type="project" value="TreeGrafter"/>
</dbReference>
<keyword evidence="3 6" id="KW-0949">S-adenosyl-L-methionine</keyword>
<dbReference type="Gene3D" id="3.90.120.10">
    <property type="entry name" value="DNA Methylase, subunit A, domain 2"/>
    <property type="match status" value="1"/>
</dbReference>
<name>A0A5I1RUV3_SALET</name>
<dbReference type="Gene3D" id="3.40.50.150">
    <property type="entry name" value="Vaccinia Virus protein VP39"/>
    <property type="match status" value="1"/>
</dbReference>
<dbReference type="InterPro" id="IPR018117">
    <property type="entry name" value="C5_DNA_meth_AS"/>
</dbReference>
<dbReference type="PANTHER" id="PTHR10629:SF52">
    <property type="entry name" value="DNA (CYTOSINE-5)-METHYLTRANSFERASE 1"/>
    <property type="match status" value="1"/>
</dbReference>
<dbReference type="NCBIfam" id="TIGR00675">
    <property type="entry name" value="dcm"/>
    <property type="match status" value="1"/>
</dbReference>
<evidence type="ECO:0000256" key="3">
    <source>
        <dbReference type="ARBA" id="ARBA00022691"/>
    </source>
</evidence>
<comment type="catalytic activity">
    <reaction evidence="5 8">
        <text>a 2'-deoxycytidine in DNA + S-adenosyl-L-methionine = a 5-methyl-2'-deoxycytidine in DNA + S-adenosyl-L-homocysteine + H(+)</text>
        <dbReference type="Rhea" id="RHEA:13681"/>
        <dbReference type="Rhea" id="RHEA-COMP:11369"/>
        <dbReference type="Rhea" id="RHEA-COMP:11370"/>
        <dbReference type="ChEBI" id="CHEBI:15378"/>
        <dbReference type="ChEBI" id="CHEBI:57856"/>
        <dbReference type="ChEBI" id="CHEBI:59789"/>
        <dbReference type="ChEBI" id="CHEBI:85452"/>
        <dbReference type="ChEBI" id="CHEBI:85454"/>
        <dbReference type="EC" id="2.1.1.37"/>
    </reaction>
</comment>
<dbReference type="PANTHER" id="PTHR10629">
    <property type="entry name" value="CYTOSINE-SPECIFIC METHYLTRANSFERASE"/>
    <property type="match status" value="1"/>
</dbReference>
<dbReference type="EC" id="2.1.1.37" evidence="8"/>
<evidence type="ECO:0000313" key="9">
    <source>
        <dbReference type="EMBL" id="EBY0062003.1"/>
    </source>
</evidence>
<reference evidence="9" key="1">
    <citation type="submission" date="2018-07" db="EMBL/GenBank/DDBJ databases">
        <authorList>
            <person name="Ashton P.M."/>
            <person name="Dallman T."/>
            <person name="Nair S."/>
            <person name="De Pinna E."/>
            <person name="Peters T."/>
            <person name="Grant K."/>
        </authorList>
    </citation>
    <scope>NUCLEOTIDE SEQUENCE</scope>
    <source>
        <strain evidence="9">109940</strain>
    </source>
</reference>
<evidence type="ECO:0000256" key="6">
    <source>
        <dbReference type="PROSITE-ProRule" id="PRU01016"/>
    </source>
</evidence>
<dbReference type="Pfam" id="PF00145">
    <property type="entry name" value="DNA_methylase"/>
    <property type="match status" value="1"/>
</dbReference>
<evidence type="ECO:0000256" key="1">
    <source>
        <dbReference type="ARBA" id="ARBA00022603"/>
    </source>
</evidence>
<dbReference type="GO" id="GO:0009307">
    <property type="term" value="P:DNA restriction-modification system"/>
    <property type="evidence" value="ECO:0007669"/>
    <property type="project" value="UniProtKB-KW"/>
</dbReference>
<gene>
    <name evidence="9" type="primary">dcm</name>
    <name evidence="9" type="ORF">DUP85_15890</name>
</gene>
<comment type="similarity">
    <text evidence="6 7">Belongs to the class I-like SAM-binding methyltransferase superfamily. C5-methyltransferase family.</text>
</comment>
<dbReference type="EMBL" id="AAHMWF010000020">
    <property type="protein sequence ID" value="EBY0062003.1"/>
    <property type="molecule type" value="Genomic_DNA"/>
</dbReference>
<dbReference type="InterPro" id="IPR029063">
    <property type="entry name" value="SAM-dependent_MTases_sf"/>
</dbReference>
<dbReference type="InterPro" id="IPR050390">
    <property type="entry name" value="C5-Methyltransferase"/>
</dbReference>
<dbReference type="GO" id="GO:0003886">
    <property type="term" value="F:DNA (cytosine-5-)-methyltransferase activity"/>
    <property type="evidence" value="ECO:0007669"/>
    <property type="project" value="UniProtKB-EC"/>
</dbReference>
<comment type="caution">
    <text evidence="9">The sequence shown here is derived from an EMBL/GenBank/DDBJ whole genome shotgun (WGS) entry which is preliminary data.</text>
</comment>
<dbReference type="GO" id="GO:0044027">
    <property type="term" value="P:negative regulation of gene expression via chromosomal CpG island methylation"/>
    <property type="evidence" value="ECO:0007669"/>
    <property type="project" value="TreeGrafter"/>
</dbReference>
<protein>
    <recommendedName>
        <fullName evidence="8">Cytosine-specific methyltransferase</fullName>
        <ecNumber evidence="8">2.1.1.37</ecNumber>
    </recommendedName>
</protein>
<keyword evidence="2 6" id="KW-0808">Transferase</keyword>
<dbReference type="PROSITE" id="PS00094">
    <property type="entry name" value="C5_MTASE_1"/>
    <property type="match status" value="1"/>
</dbReference>
<evidence type="ECO:0000256" key="8">
    <source>
        <dbReference type="RuleBase" id="RU000417"/>
    </source>
</evidence>
<organism evidence="9">
    <name type="scientific">Salmonella enterica subsp. enterica serovar Durham</name>
    <dbReference type="NCBI Taxonomy" id="1954178"/>
    <lineage>
        <taxon>Bacteria</taxon>
        <taxon>Pseudomonadati</taxon>
        <taxon>Pseudomonadota</taxon>
        <taxon>Gammaproteobacteria</taxon>
        <taxon>Enterobacterales</taxon>
        <taxon>Enterobacteriaceae</taxon>
        <taxon>Salmonella</taxon>
    </lineage>
</organism>
<dbReference type="GO" id="GO:0032259">
    <property type="term" value="P:methylation"/>
    <property type="evidence" value="ECO:0007669"/>
    <property type="project" value="UniProtKB-KW"/>
</dbReference>
<dbReference type="SUPFAM" id="SSF53335">
    <property type="entry name" value="S-adenosyl-L-methionine-dependent methyltransferases"/>
    <property type="match status" value="1"/>
</dbReference>
<sequence length="342" mass="38569">MKAIDLFCGAGGLTVGLKMAGFDVVSAVEKEPIVSETYMQNHPDVSLHTGDIRELSPVRIMNELGLEPGQLELLAGCPPCQGFSSLRTRNKNSSVSDERNDLIFSFLDFVKCFLPKVVMLENVPALAKDYRIKIFCDELSRLGYFIDDNSVAIEDASYFGVPQRRRRMVMLASRLGYLPRAEKNNKQITVKDAIGDLPLPQHSDDFLHNIKENRTEKVKKMIRLVPKDGGSRSDLPYEYWLPCHKKYPDGFKDVYGRMKWDAVSPTITSGCTNPSKGRFLHPTQDRAITLREAALLQSFPAGYYFPIKYGKDRAALMIGNALPPEFIKRHAEVIKKHLKELG</sequence>
<evidence type="ECO:0000256" key="4">
    <source>
        <dbReference type="ARBA" id="ARBA00022747"/>
    </source>
</evidence>
<proteinExistence type="inferred from homology"/>
<evidence type="ECO:0000256" key="2">
    <source>
        <dbReference type="ARBA" id="ARBA00022679"/>
    </source>
</evidence>
<dbReference type="PRINTS" id="PR00105">
    <property type="entry name" value="C5METTRFRASE"/>
</dbReference>
<keyword evidence="1 6" id="KW-0489">Methyltransferase</keyword>
<accession>A0A5I1RUV3</accession>
<dbReference type="PROSITE" id="PS51679">
    <property type="entry name" value="SAM_MT_C5"/>
    <property type="match status" value="1"/>
</dbReference>
<keyword evidence="4" id="KW-0680">Restriction system</keyword>
<dbReference type="InterPro" id="IPR001525">
    <property type="entry name" value="C5_MeTfrase"/>
</dbReference>
<dbReference type="AlphaFoldDB" id="A0A5I1RUV3"/>
<feature type="active site" evidence="6">
    <location>
        <position position="80"/>
    </location>
</feature>
<evidence type="ECO:0000256" key="7">
    <source>
        <dbReference type="RuleBase" id="RU000416"/>
    </source>
</evidence>
<evidence type="ECO:0000256" key="5">
    <source>
        <dbReference type="ARBA" id="ARBA00047422"/>
    </source>
</evidence>